<reference evidence="1" key="1">
    <citation type="submission" date="2019-04" db="EMBL/GenBank/DDBJ databases">
        <title>Microbes associate with the intestines of laboratory mice.</title>
        <authorList>
            <person name="Navarre W."/>
            <person name="Wong E."/>
            <person name="Huang K."/>
            <person name="Tropini C."/>
            <person name="Ng K."/>
            <person name="Yu B."/>
        </authorList>
    </citation>
    <scope>NUCLEOTIDE SEQUENCE</scope>
    <source>
        <strain evidence="1">NM01_1-7b</strain>
    </source>
</reference>
<protein>
    <submittedName>
        <fullName evidence="1">DUF5105 domain-containing protein</fullName>
    </submittedName>
</protein>
<keyword evidence="2" id="KW-1185">Reference proteome</keyword>
<organism evidence="1 2">
    <name type="scientific">Petralouisia muris</name>
    <dbReference type="NCBI Taxonomy" id="3032872"/>
    <lineage>
        <taxon>Bacteria</taxon>
        <taxon>Bacillati</taxon>
        <taxon>Bacillota</taxon>
        <taxon>Clostridia</taxon>
        <taxon>Lachnospirales</taxon>
        <taxon>Lachnospiraceae</taxon>
        <taxon>Petralouisia</taxon>
    </lineage>
</organism>
<dbReference type="EMBL" id="SRYA01000018">
    <property type="protein sequence ID" value="TGY96267.1"/>
    <property type="molecule type" value="Genomic_DNA"/>
</dbReference>
<proteinExistence type="predicted"/>
<comment type="caution">
    <text evidence="1">The sequence shown here is derived from an EMBL/GenBank/DDBJ whole genome shotgun (WGS) entry which is preliminary data.</text>
</comment>
<evidence type="ECO:0000313" key="2">
    <source>
        <dbReference type="Proteomes" id="UP000304953"/>
    </source>
</evidence>
<gene>
    <name evidence="1" type="ORF">E5329_10490</name>
</gene>
<dbReference type="Proteomes" id="UP000304953">
    <property type="component" value="Unassembled WGS sequence"/>
</dbReference>
<accession>A0AC61RX84</accession>
<name>A0AC61RX84_9FIRM</name>
<sequence length="212" mass="23318">MKKFFSILICICLCISFLPGCSGPKKNAADSIKAIYELYILGDATGITSLGMTEEDINAARETYDASLKETIRTNFAASGQEIDEQSLDELCEARKTALSKMSATAEIVSESEGKATVVVHTTYFDEFDLDADAYYDAKETAQQGNFSTAEEQHIFLMDVYTQNLIEAYRNVMPSEKTTDIMVDCVIQNNTWVPANMSSFGSDLALAITGQK</sequence>
<evidence type="ECO:0000313" key="1">
    <source>
        <dbReference type="EMBL" id="TGY96267.1"/>
    </source>
</evidence>